<dbReference type="EMBL" id="CP089983">
    <property type="protein sequence ID" value="WXB09571.1"/>
    <property type="molecule type" value="Genomic_DNA"/>
</dbReference>
<dbReference type="SMART" id="SM00825">
    <property type="entry name" value="PKS_KS"/>
    <property type="match status" value="1"/>
</dbReference>
<dbReference type="Pfam" id="PF02801">
    <property type="entry name" value="Ketoacyl-synt_C"/>
    <property type="match status" value="1"/>
</dbReference>
<dbReference type="InterPro" id="IPR002364">
    <property type="entry name" value="Quin_OxRdtase/zeta-crystal_CS"/>
</dbReference>
<dbReference type="PROSITE" id="PS52019">
    <property type="entry name" value="PKS_MFAS_DH"/>
    <property type="match status" value="1"/>
</dbReference>
<dbReference type="InterPro" id="IPR050091">
    <property type="entry name" value="PKS_NRPS_Biosynth_Enz"/>
</dbReference>
<dbReference type="Pfam" id="PF00698">
    <property type="entry name" value="Acyl_transf_1"/>
    <property type="match status" value="2"/>
</dbReference>
<evidence type="ECO:0000313" key="9">
    <source>
        <dbReference type="EMBL" id="WXB09571.1"/>
    </source>
</evidence>
<dbReference type="CDD" id="cd08955">
    <property type="entry name" value="KR_2_FAS_SDR_x"/>
    <property type="match status" value="1"/>
</dbReference>
<dbReference type="InterPro" id="IPR013154">
    <property type="entry name" value="ADH-like_N"/>
</dbReference>
<dbReference type="Pfam" id="PF16197">
    <property type="entry name" value="KAsynt_C_assoc"/>
    <property type="match status" value="1"/>
</dbReference>
<dbReference type="InterPro" id="IPR014043">
    <property type="entry name" value="Acyl_transferase_dom"/>
</dbReference>
<dbReference type="InterPro" id="IPR014031">
    <property type="entry name" value="Ketoacyl_synth_C"/>
</dbReference>
<feature type="active site" description="Proton acceptor; for dehydratase activity" evidence="5">
    <location>
        <position position="1354"/>
    </location>
</feature>
<accession>A0ABZ2LIH1</accession>
<evidence type="ECO:0000256" key="4">
    <source>
        <dbReference type="ARBA" id="ARBA00023268"/>
    </source>
</evidence>
<keyword evidence="2" id="KW-0597">Phosphoprotein</keyword>
<dbReference type="Pfam" id="PF00109">
    <property type="entry name" value="ketoacyl-synt"/>
    <property type="match status" value="1"/>
</dbReference>
<dbReference type="Gene3D" id="3.10.129.110">
    <property type="entry name" value="Polyketide synthase dehydratase"/>
    <property type="match status" value="1"/>
</dbReference>
<dbReference type="SUPFAM" id="SSF53901">
    <property type="entry name" value="Thiolase-like"/>
    <property type="match status" value="1"/>
</dbReference>
<name>A0ABZ2LIH1_9BACT</name>
<dbReference type="InterPro" id="IPR049552">
    <property type="entry name" value="PKS_DH_N"/>
</dbReference>
<dbReference type="InterPro" id="IPR006162">
    <property type="entry name" value="Ppantetheine_attach_site"/>
</dbReference>
<evidence type="ECO:0000313" key="10">
    <source>
        <dbReference type="Proteomes" id="UP001374803"/>
    </source>
</evidence>
<dbReference type="SMART" id="SM00822">
    <property type="entry name" value="PKS_KR"/>
    <property type="match status" value="1"/>
</dbReference>
<proteinExistence type="predicted"/>
<dbReference type="InterPro" id="IPR011032">
    <property type="entry name" value="GroES-like_sf"/>
</dbReference>
<keyword evidence="3" id="KW-0808">Transferase</keyword>
<dbReference type="InterPro" id="IPR042104">
    <property type="entry name" value="PKS_dehydratase_sf"/>
</dbReference>
<dbReference type="PANTHER" id="PTHR43775:SF37">
    <property type="entry name" value="SI:DKEY-61P9.11"/>
    <property type="match status" value="1"/>
</dbReference>
<gene>
    <name evidence="9" type="ORF">LVJ94_20360</name>
</gene>
<evidence type="ECO:0000259" key="8">
    <source>
        <dbReference type="PROSITE" id="PS52019"/>
    </source>
</evidence>
<dbReference type="InterPro" id="IPR049900">
    <property type="entry name" value="PKS_mFAS_DH"/>
</dbReference>
<dbReference type="SMART" id="SM00823">
    <property type="entry name" value="PKS_PP"/>
    <property type="match status" value="1"/>
</dbReference>
<dbReference type="Pfam" id="PF08240">
    <property type="entry name" value="ADH_N"/>
    <property type="match status" value="1"/>
</dbReference>
<evidence type="ECO:0000256" key="2">
    <source>
        <dbReference type="ARBA" id="ARBA00022553"/>
    </source>
</evidence>
<dbReference type="RefSeq" id="WP_394840411.1">
    <property type="nucleotide sequence ID" value="NZ_CP089929.1"/>
</dbReference>
<dbReference type="InterPro" id="IPR020806">
    <property type="entry name" value="PKS_PP-bd"/>
</dbReference>
<dbReference type="SMART" id="SM00827">
    <property type="entry name" value="PKS_AT"/>
    <property type="match status" value="2"/>
</dbReference>
<dbReference type="PANTHER" id="PTHR43775">
    <property type="entry name" value="FATTY ACID SYNTHASE"/>
    <property type="match status" value="1"/>
</dbReference>
<dbReference type="InterPro" id="IPR020841">
    <property type="entry name" value="PKS_Beta-ketoAc_synthase_dom"/>
</dbReference>
<sequence length="2587" mass="276423">MSAGIEKEPAPRATALADQTQATVSKEPIAIVGMACRFPGRVDSPEQFWALLWEGVDTIRETPPERWDLEAHYDPDPQAAGKVSTRWGGFLERIDGFEPSFFGISPREAMQMDPQQRLMLELAWEALEDAGVRAEGLAGSRTGVFVGAMWSDYARLTSRDPVLIDSFSATGQDTSIIAARISYVLGLEGPSLVVNTACSSSLVAVHLACQSLRSGECDVALAGGVHVMASVSSTVAMSKFGAMGASGRCRSFDERADGYVRGEGGGMVTLKPLSRALRDGDRIYCLVRGCAINNDGFSNGLTAPSPKAQQAVLRQAYANANVAPEAVHYVETHGPGTSLGDPIEAGALGAVLGAGRPAERPLRLGSVKTNLGHLEAAAGIAGLIKTALSIHRRFIPKNLHFEEPNHLIAFEALRLDVQRERTAWPSPDTAIAGVSSFGFGGTNAHVVLEGLPARPRLLDVGADNAHLLSRRLLEILGALSGMQDDSELDGLCRRAGRDSVGAPRRTAFVARSPDEMFDAVAGAIKLGRGIRSVAERSRAVFVFPGQGSQWLGMGRTLLRTEPAFRAAMVACDRAVRERAGWSVLDELVADASRSRLEDVRVVQVLLFAVQIALAALWRSWGVVPDAVVGHSMGEIAAAHVAGILDLEDAVRIVCARSELVRTLASGQGTMALVGLSADEAARAIAGQSGKLTIAAHNGPHAVVLSGNPDAMEALIRPLEEAGVHVGRVKVDYASHSPQMDALRGPLLDALRGIAPKRREVRFVSTVRSESLQGPECTPEYWFENLRAPVHLHRAIETLLAEGPTVFLEVSAHPILEKALQSMAAKRGGTVLHSMRRDEAEDGVFFETLRTLSTHGVPLRWEGLAPSTVTLPLSAKSREALRDLAKTYRLWLSKPGRTEPLADVAYTAAVRRSHHAHRLVVRGRGHAELVEALEAVEAGRVSPNVFEGADPERAAVVFVFPGQGSQWVGMGRELLAREPVFRRAILECEAALGPHVDWSLLAQLEAAPEASRLGEVDVVQPTIFAIQVALARLWQSWGIEPAAVVGHSMGEVAAAHVAGVLGLDDAARIIAVRSRITRRHASGKGAMAVVELSFEEAEAAIAVVSDRLAVGVSNGPRSSVLSGEPAALDTVLAVLERRGVFCRRVKVDYASHSPQMDPLRPRLLEALAGLAPVRARVPFYSTVTGDWLDGDAMDASYWAANLREPVRFADAVRALRGSGHGVFLEISPNPVLVPVIEDGLRHLGVSGAAIPSLRRDEPEREGLLRGLAQLFVRGATPDWAKVHPDGGQVVSLPSYPWQRESYWLEDAPVESPRSLRPKSGEHPLLGPSIPSSVHPGTRFWDGEIHLAALPYLRDHKVEDAVVLPATAYVEMALAAAQQAFGGDGVHGIEDLSFREALVLREQPKAHRVQLVLSEHAAGGASFRIASVADGKGAWTLHASGSLRTVEGATLPEDVSLDAIRTRAAHGMAPEAHYQRLAGWGLKYGLGFRAVIELWRGTGEALGRIRLPASVARRADAYALHPVVLDAALHVLLGLVTEGEGRGPFVPVHVRAARLHRPTGAEVFAHARLHTTEGQGAIEGDVVLLDASGQVLAEVLGVQLQRLERVAPPMAEEQQPFVSLTWKRTDAVAGSTPRGRWLLLANEGSTGEALCRNLEALGETVLHVRPDAIDMDSRASIATLLATAFDGQAPCCGVIQALGVEATHAVETADAAVIEEDAFRACTRTLHLVQALTRMPWRHAPRLWLVTRGAQQVGPTRHAPAVAQAALWGLGRTIGYEHPDLRCTLVDLDPSASDEEPELLAREFVANGPEDQIGFRPDGRYAARLVKGPPSAPTDEALTPAGTRPFRLEIDQPGVLDRLALRAIPPAAPAPGEVTLEVTAAGLNFLDVLLALGAVPEDEENQDAAARGLGAECAGRIVAVGDGVDHLRVGDDVLAVAPGAIGTHVVTSAHLVVPRPAHIDADDAATLPIVHLTAYYALAHVARLTKGERVLIHSAAGGVGLAAIQWARHVGAEIYATAGSAEKRTYLRSLGVKHVSDSRSLHFASDIREWTQGEGVDVVLNSLAGDFIPKSLELLRDHGRFVELGKRDPLSNGQLGLRPFLRNLSFTLVDLRGMWRKRPEAVGRVLREVLSWVERGVLSPLPKRAFPIGEAAEAFREMSHGRHIGKIVLSTRDARETRIAAPSVRARIRPEGSYLVTGGLGGLGLSVAQWMVAQGARHLLLVGRSGVSLPEQQDALDALRASGATVAVGLADVSDRAALAHVLADYEGPSFRGVVHAAGLLEDGLLAQQEPERFRAVMKPKIAGALHLDALTRDEPLDFFVLYSSIAGLLGSPGQGNYAAANAFLDALAHNRRARNLVGCSVGWGPFSDVGLAAADAKRGVRLAQRGMGSLTSREGIGLLERALARGDVHVGAVPFDVRQWVEFYPAIASSSMFSDLRDEGPPPSSAPSSELRRAVSAAAPEQHKEIIEQFVRDQVGLVLRMEPGRVARSTPLKSLGIDSLLGLELRNRLEAGVETRLPSTLIWTFPHVAALTEHFAGLLAPSAEVVSGGEDLTENDEALHDDVRELSNEGLIAALSSELAQVAEEGGE</sequence>
<dbReference type="CDD" id="cd05195">
    <property type="entry name" value="enoyl_red"/>
    <property type="match status" value="1"/>
</dbReference>
<dbReference type="InterPro" id="IPR020807">
    <property type="entry name" value="PKS_DH"/>
</dbReference>
<evidence type="ECO:0000256" key="5">
    <source>
        <dbReference type="PROSITE-ProRule" id="PRU01363"/>
    </source>
</evidence>
<evidence type="ECO:0000259" key="6">
    <source>
        <dbReference type="PROSITE" id="PS50075"/>
    </source>
</evidence>
<keyword evidence="4" id="KW-0511">Multifunctional enzyme</keyword>
<feature type="domain" description="Ketosynthase family 3 (KS3)" evidence="7">
    <location>
        <begin position="26"/>
        <end position="450"/>
    </location>
</feature>
<dbReference type="InterPro" id="IPR001227">
    <property type="entry name" value="Ac_transferase_dom_sf"/>
</dbReference>
<evidence type="ECO:0000259" key="7">
    <source>
        <dbReference type="PROSITE" id="PS52004"/>
    </source>
</evidence>
<dbReference type="SUPFAM" id="SSF51735">
    <property type="entry name" value="NAD(P)-binding Rossmann-fold domains"/>
    <property type="match status" value="3"/>
</dbReference>
<evidence type="ECO:0000256" key="3">
    <source>
        <dbReference type="ARBA" id="ARBA00022679"/>
    </source>
</evidence>
<dbReference type="InterPro" id="IPR020843">
    <property type="entry name" value="ER"/>
</dbReference>
<feature type="region of interest" description="N-terminal hotdog fold" evidence="5">
    <location>
        <begin position="1321"/>
        <end position="1448"/>
    </location>
</feature>
<dbReference type="PROSITE" id="PS00012">
    <property type="entry name" value="PHOSPHOPANTETHEINE"/>
    <property type="match status" value="1"/>
</dbReference>
<dbReference type="Gene3D" id="1.10.1200.10">
    <property type="entry name" value="ACP-like"/>
    <property type="match status" value="1"/>
</dbReference>
<dbReference type="InterPro" id="IPR009081">
    <property type="entry name" value="PP-bd_ACP"/>
</dbReference>
<dbReference type="SUPFAM" id="SSF50129">
    <property type="entry name" value="GroES-like"/>
    <property type="match status" value="1"/>
</dbReference>
<dbReference type="SUPFAM" id="SSF52151">
    <property type="entry name" value="FabD/lysophospholipase-like"/>
    <property type="match status" value="2"/>
</dbReference>
<reference evidence="9" key="1">
    <citation type="submission" date="2021-12" db="EMBL/GenBank/DDBJ databases">
        <title>Discovery of the Pendulisporaceae a myxobacterial family with distinct sporulation behavior and unique specialized metabolism.</title>
        <authorList>
            <person name="Garcia R."/>
            <person name="Popoff A."/>
            <person name="Bader C.D."/>
            <person name="Loehr J."/>
            <person name="Walesch S."/>
            <person name="Walt C."/>
            <person name="Boldt J."/>
            <person name="Bunk B."/>
            <person name="Haeckl F.J.F.P.J."/>
            <person name="Gunesch A.P."/>
            <person name="Birkelbach J."/>
            <person name="Nuebel U."/>
            <person name="Pietschmann T."/>
            <person name="Bach T."/>
            <person name="Mueller R."/>
        </authorList>
    </citation>
    <scope>NUCLEOTIDE SEQUENCE</scope>
    <source>
        <strain evidence="9">MSr11367</strain>
    </source>
</reference>
<keyword evidence="1" id="KW-0596">Phosphopantetheine</keyword>
<feature type="domain" description="Carrier" evidence="6">
    <location>
        <begin position="2464"/>
        <end position="2538"/>
    </location>
</feature>
<dbReference type="InterPro" id="IPR036291">
    <property type="entry name" value="NAD(P)-bd_dom_sf"/>
</dbReference>
<protein>
    <submittedName>
        <fullName evidence="9">SDR family NAD(P)-dependent oxidoreductase</fullName>
    </submittedName>
</protein>
<feature type="active site" description="Proton donor; for dehydratase activity" evidence="5">
    <location>
        <position position="1524"/>
    </location>
</feature>
<dbReference type="PROSITE" id="PS01162">
    <property type="entry name" value="QOR_ZETA_CRYSTAL"/>
    <property type="match status" value="1"/>
</dbReference>
<feature type="region of interest" description="C-terminal hotdog fold" evidence="5">
    <location>
        <begin position="1463"/>
        <end position="1607"/>
    </location>
</feature>
<dbReference type="Gene3D" id="3.40.366.10">
    <property type="entry name" value="Malonyl-Coenzyme A Acyl Carrier Protein, domain 2"/>
    <property type="match status" value="2"/>
</dbReference>
<dbReference type="InterPro" id="IPR032821">
    <property type="entry name" value="PKS_assoc"/>
</dbReference>
<evidence type="ECO:0000256" key="1">
    <source>
        <dbReference type="ARBA" id="ARBA00022450"/>
    </source>
</evidence>
<dbReference type="InterPro" id="IPR036736">
    <property type="entry name" value="ACP-like_sf"/>
</dbReference>
<dbReference type="CDD" id="cd00833">
    <property type="entry name" value="PKS"/>
    <property type="match status" value="1"/>
</dbReference>
<dbReference type="SMART" id="SM00829">
    <property type="entry name" value="PKS_ER"/>
    <property type="match status" value="1"/>
</dbReference>
<dbReference type="Pfam" id="PF14765">
    <property type="entry name" value="PS-DH"/>
    <property type="match status" value="1"/>
</dbReference>
<feature type="domain" description="PKS/mFAS DH" evidence="8">
    <location>
        <begin position="1321"/>
        <end position="1607"/>
    </location>
</feature>
<dbReference type="PROSITE" id="PS00606">
    <property type="entry name" value="KS3_1"/>
    <property type="match status" value="1"/>
</dbReference>
<dbReference type="Pfam" id="PF21089">
    <property type="entry name" value="PKS_DH_N"/>
    <property type="match status" value="1"/>
</dbReference>
<dbReference type="InterPro" id="IPR016039">
    <property type="entry name" value="Thiolase-like"/>
</dbReference>
<dbReference type="SUPFAM" id="SSF47336">
    <property type="entry name" value="ACP-like"/>
    <property type="match status" value="1"/>
</dbReference>
<dbReference type="InterPro" id="IPR018201">
    <property type="entry name" value="Ketoacyl_synth_AS"/>
</dbReference>
<dbReference type="Proteomes" id="UP001374803">
    <property type="component" value="Chromosome"/>
</dbReference>
<dbReference type="SUPFAM" id="SSF55048">
    <property type="entry name" value="Probable ACP-binding domain of malonyl-CoA ACP transacylase"/>
    <property type="match status" value="2"/>
</dbReference>
<dbReference type="Gene3D" id="3.90.180.10">
    <property type="entry name" value="Medium-chain alcohol dehydrogenases, catalytic domain"/>
    <property type="match status" value="1"/>
</dbReference>
<keyword evidence="10" id="KW-1185">Reference proteome</keyword>
<dbReference type="Gene3D" id="3.40.47.10">
    <property type="match status" value="1"/>
</dbReference>
<dbReference type="PROSITE" id="PS52004">
    <property type="entry name" value="KS3_2"/>
    <property type="match status" value="1"/>
</dbReference>
<dbReference type="InterPro" id="IPR016035">
    <property type="entry name" value="Acyl_Trfase/lysoPLipase"/>
</dbReference>
<dbReference type="Gene3D" id="3.40.50.720">
    <property type="entry name" value="NAD(P)-binding Rossmann-like Domain"/>
    <property type="match status" value="3"/>
</dbReference>
<dbReference type="InterPro" id="IPR049551">
    <property type="entry name" value="PKS_DH_C"/>
</dbReference>
<dbReference type="InterPro" id="IPR016036">
    <property type="entry name" value="Malonyl_transacylase_ACP-bd"/>
</dbReference>
<dbReference type="Pfam" id="PF00550">
    <property type="entry name" value="PP-binding"/>
    <property type="match status" value="1"/>
</dbReference>
<dbReference type="InterPro" id="IPR013968">
    <property type="entry name" value="PKS_KR"/>
</dbReference>
<organism evidence="9 10">
    <name type="scientific">Pendulispora rubella</name>
    <dbReference type="NCBI Taxonomy" id="2741070"/>
    <lineage>
        <taxon>Bacteria</taxon>
        <taxon>Pseudomonadati</taxon>
        <taxon>Myxococcota</taxon>
        <taxon>Myxococcia</taxon>
        <taxon>Myxococcales</taxon>
        <taxon>Sorangiineae</taxon>
        <taxon>Pendulisporaceae</taxon>
        <taxon>Pendulispora</taxon>
    </lineage>
</organism>
<dbReference type="Pfam" id="PF13602">
    <property type="entry name" value="ADH_zinc_N_2"/>
    <property type="match status" value="1"/>
</dbReference>
<dbReference type="Gene3D" id="3.30.70.3290">
    <property type="match status" value="2"/>
</dbReference>
<dbReference type="Pfam" id="PF22621">
    <property type="entry name" value="CurL-like_PKS_C"/>
    <property type="match status" value="1"/>
</dbReference>
<dbReference type="InterPro" id="IPR057326">
    <property type="entry name" value="KR_dom"/>
</dbReference>
<dbReference type="SMART" id="SM00826">
    <property type="entry name" value="PKS_DH"/>
    <property type="match status" value="1"/>
</dbReference>
<dbReference type="InterPro" id="IPR014030">
    <property type="entry name" value="Ketoacyl_synth_N"/>
</dbReference>
<dbReference type="PROSITE" id="PS50075">
    <property type="entry name" value="CARRIER"/>
    <property type="match status" value="1"/>
</dbReference>
<dbReference type="Pfam" id="PF08659">
    <property type="entry name" value="KR"/>
    <property type="match status" value="1"/>
</dbReference>